<evidence type="ECO:0000256" key="1">
    <source>
        <dbReference type="ARBA" id="ARBA00005607"/>
    </source>
</evidence>
<dbReference type="PANTHER" id="PTHR12967">
    <property type="entry name" value="PROTEIN SHQ1 HOMOLOG"/>
    <property type="match status" value="1"/>
</dbReference>
<organism evidence="5">
    <name type="scientific">Musca domestica</name>
    <name type="common">House fly</name>
    <dbReference type="NCBI Taxonomy" id="7370"/>
    <lineage>
        <taxon>Eukaryota</taxon>
        <taxon>Metazoa</taxon>
        <taxon>Ecdysozoa</taxon>
        <taxon>Arthropoda</taxon>
        <taxon>Hexapoda</taxon>
        <taxon>Insecta</taxon>
        <taxon>Pterygota</taxon>
        <taxon>Neoptera</taxon>
        <taxon>Endopterygota</taxon>
        <taxon>Diptera</taxon>
        <taxon>Brachycera</taxon>
        <taxon>Muscomorpha</taxon>
        <taxon>Muscoidea</taxon>
        <taxon>Muscidae</taxon>
        <taxon>Musca</taxon>
    </lineage>
</organism>
<dbReference type="GO" id="GO:0005654">
    <property type="term" value="C:nucleoplasm"/>
    <property type="evidence" value="ECO:0007669"/>
    <property type="project" value="TreeGrafter"/>
</dbReference>
<sequence length="473" mass="54916">MTNSTQVNHNYKDNACELELHVRKAKGDVSEGHTGRFVENIRNCDIFIEDYHVLIYLDVQLYKFRSTRRFDLKDLKNICFAFNSKDNVLQVSLPCLPHNEEEHPEKNSQENKTKTAERPLDLWKLKRITDNCLLKIDDNAELLRPEGSYGYGFASKFRGRINTFDCDLDAITRMPEPDRISPLQRLIDRDIDEMKNFCRDQYKLNFVELQVPDGLDNPMHYTYNFKDATLDRDEEYLLHNLTAKPEQMEMPDQYDPMEIDCGLISILLAICYDVRFTSNEPNCESAWTRSILSSTLTYFEPFTSLKDVAISFMRRSLIYPLYRNYELSRQCVEDCIAALQNNSQWILKQLLITHDCFSLNERAVFNHYYIEDYIRYVANQNICSNSHLQMLAHNLKNVLFDVFKKDLGLGLQELETELLKELITAIHIAASSTSEDESVETETDSSSTSSDSSDDSDSDGDSVIEQKMESLKL</sequence>
<dbReference type="AlphaFoldDB" id="A0A1I8NG87"/>
<dbReference type="RefSeq" id="XP_005185528.2">
    <property type="nucleotide sequence ID" value="XM_005185471.4"/>
</dbReference>
<feature type="compositionally biased region" description="Basic and acidic residues" evidence="3">
    <location>
        <begin position="464"/>
        <end position="473"/>
    </location>
</feature>
<dbReference type="OrthoDB" id="73639at2759"/>
<dbReference type="GO" id="GO:0000493">
    <property type="term" value="P:box H/ACA snoRNP assembly"/>
    <property type="evidence" value="ECO:0007669"/>
    <property type="project" value="InterPro"/>
</dbReference>
<dbReference type="Pfam" id="PF04925">
    <property type="entry name" value="SHQ1"/>
    <property type="match status" value="1"/>
</dbReference>
<dbReference type="VEuPathDB" id="VectorBase:MDOMA2_001546"/>
<evidence type="ECO:0000313" key="5">
    <source>
        <dbReference type="EnsemblMetazoa" id="MDOA014817-PA"/>
    </source>
</evidence>
<feature type="domain" description="Shq1 C-terminal" evidence="4">
    <location>
        <begin position="228"/>
        <end position="409"/>
    </location>
</feature>
<dbReference type="eggNOG" id="KOG3247">
    <property type="taxonomic scope" value="Eukaryota"/>
</dbReference>
<feature type="compositionally biased region" description="Acidic residues" evidence="3">
    <location>
        <begin position="434"/>
        <end position="443"/>
    </location>
</feature>
<gene>
    <name evidence="5" type="primary">101900739</name>
</gene>
<reference evidence="5" key="1">
    <citation type="submission" date="2020-05" db="UniProtKB">
        <authorList>
            <consortium name="EnsemblMetazoa"/>
        </authorList>
    </citation>
    <scope>IDENTIFICATION</scope>
    <source>
        <strain evidence="5">Aabys</strain>
    </source>
</reference>
<feature type="compositionally biased region" description="Acidic residues" evidence="3">
    <location>
        <begin position="452"/>
        <end position="462"/>
    </location>
</feature>
<dbReference type="STRING" id="7370.A0A1I8NG87"/>
<dbReference type="EnsemblMetazoa" id="MDOA014817-RA">
    <property type="protein sequence ID" value="MDOA014817-PA"/>
    <property type="gene ID" value="MDOA014817"/>
</dbReference>
<dbReference type="PANTHER" id="PTHR12967:SF0">
    <property type="entry name" value="PROTEIN SHQ1 HOMOLOG"/>
    <property type="match status" value="1"/>
</dbReference>
<dbReference type="InterPro" id="IPR007009">
    <property type="entry name" value="Shq1_C"/>
</dbReference>
<evidence type="ECO:0000256" key="2">
    <source>
        <dbReference type="ARBA" id="ARBA00013750"/>
    </source>
</evidence>
<feature type="region of interest" description="Disordered" evidence="3">
    <location>
        <begin position="431"/>
        <end position="473"/>
    </location>
</feature>
<dbReference type="GO" id="GO:0005737">
    <property type="term" value="C:cytoplasm"/>
    <property type="evidence" value="ECO:0007669"/>
    <property type="project" value="TreeGrafter"/>
</dbReference>
<comment type="similarity">
    <text evidence="1">Belongs to the SHQ1 family.</text>
</comment>
<name>A0A1I8NG87_MUSDO</name>
<accession>A0A1I8NG87</accession>
<dbReference type="InterPro" id="IPR039742">
    <property type="entry name" value="Shq1"/>
</dbReference>
<evidence type="ECO:0000256" key="3">
    <source>
        <dbReference type="SAM" id="MobiDB-lite"/>
    </source>
</evidence>
<dbReference type="GO" id="GO:0051082">
    <property type="term" value="F:unfolded protein binding"/>
    <property type="evidence" value="ECO:0007669"/>
    <property type="project" value="TreeGrafter"/>
</dbReference>
<evidence type="ECO:0000259" key="4">
    <source>
        <dbReference type="Pfam" id="PF04925"/>
    </source>
</evidence>
<dbReference type="KEGG" id="mde:101900739"/>
<protein>
    <recommendedName>
        <fullName evidence="2">Protein SHQ1 homolog</fullName>
    </recommendedName>
</protein>
<dbReference type="VEuPathDB" id="VectorBase:MDOA014817"/>
<proteinExistence type="inferred from homology"/>